<reference evidence="1 2" key="1">
    <citation type="submission" date="2015-09" db="EMBL/GenBank/DDBJ databases">
        <title>Draft genome of the parasitic nematode Teladorsagia circumcincta isolate WARC Sus (inbred).</title>
        <authorList>
            <person name="Mitreva M."/>
        </authorList>
    </citation>
    <scope>NUCLEOTIDE SEQUENCE [LARGE SCALE GENOMIC DNA]</scope>
    <source>
        <strain evidence="1 2">S</strain>
    </source>
</reference>
<evidence type="ECO:0000313" key="2">
    <source>
        <dbReference type="Proteomes" id="UP000230423"/>
    </source>
</evidence>
<keyword evidence="2" id="KW-1185">Reference proteome</keyword>
<name>A0A2G9UQ01_TELCI</name>
<organism evidence="1 2">
    <name type="scientific">Teladorsagia circumcincta</name>
    <name type="common">Brown stomach worm</name>
    <name type="synonym">Ostertagia circumcincta</name>
    <dbReference type="NCBI Taxonomy" id="45464"/>
    <lineage>
        <taxon>Eukaryota</taxon>
        <taxon>Metazoa</taxon>
        <taxon>Ecdysozoa</taxon>
        <taxon>Nematoda</taxon>
        <taxon>Chromadorea</taxon>
        <taxon>Rhabditida</taxon>
        <taxon>Rhabditina</taxon>
        <taxon>Rhabditomorpha</taxon>
        <taxon>Strongyloidea</taxon>
        <taxon>Trichostrongylidae</taxon>
        <taxon>Teladorsagia</taxon>
    </lineage>
</organism>
<dbReference type="CDD" id="cd05380">
    <property type="entry name" value="CAP_euk"/>
    <property type="match status" value="1"/>
</dbReference>
<dbReference type="InterPro" id="IPR035940">
    <property type="entry name" value="CAP_sf"/>
</dbReference>
<evidence type="ECO:0008006" key="3">
    <source>
        <dbReference type="Google" id="ProtNLM"/>
    </source>
</evidence>
<evidence type="ECO:0000313" key="1">
    <source>
        <dbReference type="EMBL" id="PIO72344.1"/>
    </source>
</evidence>
<dbReference type="AlphaFoldDB" id="A0A2G9UQ01"/>
<dbReference type="Proteomes" id="UP000230423">
    <property type="component" value="Unassembled WGS sequence"/>
</dbReference>
<sequence length="68" mass="7632">MDFKHNLFRSLVAKGLAKDKFGGNALKAARMRKMVYDCDVEASALRLAEKCRWGHSNKLGRLGHGENI</sequence>
<dbReference type="OrthoDB" id="5870807at2759"/>
<gene>
    <name evidence="1" type="ORF">TELCIR_05736</name>
</gene>
<accession>A0A2G9UQ01</accession>
<dbReference type="Gene3D" id="3.40.33.10">
    <property type="entry name" value="CAP"/>
    <property type="match status" value="1"/>
</dbReference>
<proteinExistence type="predicted"/>
<dbReference type="SUPFAM" id="SSF55797">
    <property type="entry name" value="PR-1-like"/>
    <property type="match status" value="1"/>
</dbReference>
<protein>
    <recommendedName>
        <fullName evidence="3">SCP domain-containing protein</fullName>
    </recommendedName>
</protein>
<dbReference type="EMBL" id="KZ345705">
    <property type="protein sequence ID" value="PIO72344.1"/>
    <property type="molecule type" value="Genomic_DNA"/>
</dbReference>